<dbReference type="EnsemblPlants" id="evm.model.10.596">
    <property type="protein sequence ID" value="cds.evm.model.10.596"/>
    <property type="gene ID" value="evm.TU.10.596"/>
</dbReference>
<evidence type="ECO:0000313" key="1">
    <source>
        <dbReference type="EnsemblPlants" id="cds.evm.model.10.596"/>
    </source>
</evidence>
<dbReference type="Gramene" id="evm.model.10.596">
    <property type="protein sequence ID" value="cds.evm.model.10.596"/>
    <property type="gene ID" value="evm.TU.10.596"/>
</dbReference>
<dbReference type="Proteomes" id="UP000596661">
    <property type="component" value="Unassembled WGS sequence"/>
</dbReference>
<protein>
    <submittedName>
        <fullName evidence="1">Uncharacterized protein</fullName>
    </submittedName>
</protein>
<accession>A0A803QPI0</accession>
<dbReference type="EMBL" id="UZAU01000808">
    <property type="status" value="NOT_ANNOTATED_CDS"/>
    <property type="molecule type" value="Genomic_DNA"/>
</dbReference>
<evidence type="ECO:0000313" key="2">
    <source>
        <dbReference type="Proteomes" id="UP000596661"/>
    </source>
</evidence>
<organism evidence="1 2">
    <name type="scientific">Cannabis sativa</name>
    <name type="common">Hemp</name>
    <name type="synonym">Marijuana</name>
    <dbReference type="NCBI Taxonomy" id="3483"/>
    <lineage>
        <taxon>Eukaryota</taxon>
        <taxon>Viridiplantae</taxon>
        <taxon>Streptophyta</taxon>
        <taxon>Embryophyta</taxon>
        <taxon>Tracheophyta</taxon>
        <taxon>Spermatophyta</taxon>
        <taxon>Magnoliopsida</taxon>
        <taxon>eudicotyledons</taxon>
        <taxon>Gunneridae</taxon>
        <taxon>Pentapetalae</taxon>
        <taxon>rosids</taxon>
        <taxon>fabids</taxon>
        <taxon>Rosales</taxon>
        <taxon>Cannabaceae</taxon>
        <taxon>Cannabis</taxon>
    </lineage>
</organism>
<name>A0A803QPI0_CANSA</name>
<dbReference type="AlphaFoldDB" id="A0A803QPI0"/>
<reference evidence="1" key="1">
    <citation type="submission" date="2021-03" db="UniProtKB">
        <authorList>
            <consortium name="EnsemblPlants"/>
        </authorList>
    </citation>
    <scope>IDENTIFICATION</scope>
</reference>
<sequence length="400" mass="44593">MGKWSTGFGYGLVHRRLRIIMKLVCRRYGLREARISVASLPLPESIFSRSHGLAHFIANTIGNLIEVHLPSLYDSITPFMRIRVLLDTTKSLFRGMNVHFRKLSLTKWLKFQYEGIQNYCYHYDAVDQFLVPSIANTSLVNTSAVENPSTLPPPSAPVEDNHPPPVHTSLTFRNLTCSIDFAPVMTTTVITSSTKGKAPMYPKAPRDIPAPPIRPRARVAPVTIFGTKRSYTRQSCQVGSSVRSMLKRARSSNCDFAVVPTLSHADEEAGSSRAFQTLSLLVTQHRLKILFVMEIKQPTNSISLFKAKLSFDNAFEWEAPVDGLSLKARALLRSTKMFVSPWLVAVAKFVVSSEMAGLTTSTVSMEIFVVQEYGHKDLQLEDLEGVVGVLLVLSMAFDKK</sequence>
<proteinExistence type="predicted"/>
<keyword evidence="2" id="KW-1185">Reference proteome</keyword>